<evidence type="ECO:0000256" key="4">
    <source>
        <dbReference type="ARBA" id="ARBA00023125"/>
    </source>
</evidence>
<evidence type="ECO:0000313" key="8">
    <source>
        <dbReference type="Proteomes" id="UP000093737"/>
    </source>
</evidence>
<sequence length="487" mass="51837">MALVDKRTNQGNKTQTNPPDWSALIPVLPGDGPRSRELYAALRQLIETGALAAGAKLPTTRDLARRFGLSRSAAVACFEMLISEGFAVAKVGAGTFVARDVPYLPTTLAKARPPEIDAATSLPCGLGVAVSDPRTLNLFRILLSRHLARPGPEHFRYGDPRGGVALRTAISTYLRTARGVRCDAGQIVLTSGTQQGLDLLARAALRPGDAVWLENPCYPMAHAVLAGSGARIVAVPVDSEGLDPEIGESLCPKARAAYVTPSHQYPLGVTMTMRRRLALLDWARRNDAWIIEDDYDSEFRYAGPPLTSLQGMDGANRVAYLGTFSKVLFPGLRIGYVVVPEPLLDAVMAVRARSDRYPSTLAEGALTDLLNEGHFAAHLRRVRRRVQAARDVLVAGLEAHCGDALDVTVPEQGLHLMAMLRGAGPDTAIVEAAKAVGVGARALSAMFINGAPKHGLVLGFSGFSDEELMAATVRLGGVMGHSLASSS</sequence>
<dbReference type="SMART" id="SM00345">
    <property type="entry name" value="HTH_GNTR"/>
    <property type="match status" value="1"/>
</dbReference>
<gene>
    <name evidence="7" type="ORF">A8145_31420</name>
</gene>
<dbReference type="Gene3D" id="3.40.640.10">
    <property type="entry name" value="Type I PLP-dependent aspartate aminotransferase-like (Major domain)"/>
    <property type="match status" value="1"/>
</dbReference>
<dbReference type="PROSITE" id="PS50949">
    <property type="entry name" value="HTH_GNTR"/>
    <property type="match status" value="1"/>
</dbReference>
<dbReference type="SUPFAM" id="SSF46785">
    <property type="entry name" value="Winged helix' DNA-binding domain"/>
    <property type="match status" value="1"/>
</dbReference>
<dbReference type="Pfam" id="PF00155">
    <property type="entry name" value="Aminotran_1_2"/>
    <property type="match status" value="1"/>
</dbReference>
<dbReference type="EMBL" id="LYTK01000010">
    <property type="protein sequence ID" value="OBQ66897.1"/>
    <property type="molecule type" value="Genomic_DNA"/>
</dbReference>
<dbReference type="PANTHER" id="PTHR46577:SF1">
    <property type="entry name" value="HTH-TYPE TRANSCRIPTIONAL REGULATORY PROTEIN GABR"/>
    <property type="match status" value="1"/>
</dbReference>
<dbReference type="CDD" id="cd07377">
    <property type="entry name" value="WHTH_GntR"/>
    <property type="match status" value="1"/>
</dbReference>
<dbReference type="CDD" id="cd00609">
    <property type="entry name" value="AAT_like"/>
    <property type="match status" value="1"/>
</dbReference>
<protein>
    <submittedName>
        <fullName evidence="7">Transcriptional regulator</fullName>
    </submittedName>
</protein>
<evidence type="ECO:0000256" key="6">
    <source>
        <dbReference type="SAM" id="MobiDB-lite"/>
    </source>
</evidence>
<dbReference type="Pfam" id="PF00392">
    <property type="entry name" value="GntR"/>
    <property type="match status" value="1"/>
</dbReference>
<reference evidence="7 8" key="1">
    <citation type="submission" date="2016-05" db="EMBL/GenBank/DDBJ databases">
        <authorList>
            <person name="Ramsay J.P."/>
        </authorList>
    </citation>
    <scope>NUCLEOTIDE SEQUENCE [LARGE SCALE GENOMIC DNA]</scope>
    <source>
        <strain evidence="7 8">NZP2042</strain>
    </source>
</reference>
<dbReference type="InterPro" id="IPR004839">
    <property type="entry name" value="Aminotransferase_I/II_large"/>
</dbReference>
<dbReference type="InterPro" id="IPR000524">
    <property type="entry name" value="Tscrpt_reg_HTH_GntR"/>
</dbReference>
<evidence type="ECO:0000256" key="5">
    <source>
        <dbReference type="ARBA" id="ARBA00023163"/>
    </source>
</evidence>
<dbReference type="InterPro" id="IPR036390">
    <property type="entry name" value="WH_DNA-bd_sf"/>
</dbReference>
<dbReference type="RefSeq" id="WP_056571482.1">
    <property type="nucleotide sequence ID" value="NZ_CP033334.1"/>
</dbReference>
<dbReference type="PANTHER" id="PTHR46577">
    <property type="entry name" value="HTH-TYPE TRANSCRIPTIONAL REGULATORY PROTEIN GABR"/>
    <property type="match status" value="1"/>
</dbReference>
<name>A0A6M7U5D2_RHILI</name>
<keyword evidence="2" id="KW-0663">Pyridoxal phosphate</keyword>
<feature type="region of interest" description="Disordered" evidence="6">
    <location>
        <begin position="1"/>
        <end position="22"/>
    </location>
</feature>
<comment type="similarity">
    <text evidence="1">In the C-terminal section; belongs to the class-I pyridoxal-phosphate-dependent aminotransferase family.</text>
</comment>
<keyword evidence="4" id="KW-0238">DNA-binding</keyword>
<dbReference type="InterPro" id="IPR051446">
    <property type="entry name" value="HTH_trans_reg/aminotransferase"/>
</dbReference>
<evidence type="ECO:0000256" key="3">
    <source>
        <dbReference type="ARBA" id="ARBA00023015"/>
    </source>
</evidence>
<dbReference type="GO" id="GO:0003677">
    <property type="term" value="F:DNA binding"/>
    <property type="evidence" value="ECO:0007669"/>
    <property type="project" value="UniProtKB-KW"/>
</dbReference>
<comment type="caution">
    <text evidence="7">The sequence shown here is derived from an EMBL/GenBank/DDBJ whole genome shotgun (WGS) entry which is preliminary data.</text>
</comment>
<feature type="compositionally biased region" description="Polar residues" evidence="6">
    <location>
        <begin position="9"/>
        <end position="19"/>
    </location>
</feature>
<accession>A0A6M7U5D2</accession>
<dbReference type="GO" id="GO:0030170">
    <property type="term" value="F:pyridoxal phosphate binding"/>
    <property type="evidence" value="ECO:0007669"/>
    <property type="project" value="InterPro"/>
</dbReference>
<dbReference type="InterPro" id="IPR015421">
    <property type="entry name" value="PyrdxlP-dep_Trfase_major"/>
</dbReference>
<dbReference type="InterPro" id="IPR015424">
    <property type="entry name" value="PyrdxlP-dep_Trfase"/>
</dbReference>
<dbReference type="SUPFAM" id="SSF53383">
    <property type="entry name" value="PLP-dependent transferases"/>
    <property type="match status" value="1"/>
</dbReference>
<dbReference type="Gene3D" id="1.10.10.10">
    <property type="entry name" value="Winged helix-like DNA-binding domain superfamily/Winged helix DNA-binding domain"/>
    <property type="match status" value="1"/>
</dbReference>
<evidence type="ECO:0000256" key="2">
    <source>
        <dbReference type="ARBA" id="ARBA00022898"/>
    </source>
</evidence>
<keyword evidence="5" id="KW-0804">Transcription</keyword>
<keyword evidence="3" id="KW-0805">Transcription regulation</keyword>
<dbReference type="InterPro" id="IPR036388">
    <property type="entry name" value="WH-like_DNA-bd_sf"/>
</dbReference>
<dbReference type="AlphaFoldDB" id="A0A6M7U5D2"/>
<evidence type="ECO:0000256" key="1">
    <source>
        <dbReference type="ARBA" id="ARBA00005384"/>
    </source>
</evidence>
<proteinExistence type="inferred from homology"/>
<dbReference type="GO" id="GO:0003700">
    <property type="term" value="F:DNA-binding transcription factor activity"/>
    <property type="evidence" value="ECO:0007669"/>
    <property type="project" value="InterPro"/>
</dbReference>
<organism evidence="7 8">
    <name type="scientific">Rhizobium loti</name>
    <name type="common">Mesorhizobium loti</name>
    <dbReference type="NCBI Taxonomy" id="381"/>
    <lineage>
        <taxon>Bacteria</taxon>
        <taxon>Pseudomonadati</taxon>
        <taxon>Pseudomonadota</taxon>
        <taxon>Alphaproteobacteria</taxon>
        <taxon>Hyphomicrobiales</taxon>
        <taxon>Phyllobacteriaceae</taxon>
        <taxon>Mesorhizobium</taxon>
    </lineage>
</organism>
<dbReference type="Proteomes" id="UP000093737">
    <property type="component" value="Unassembled WGS sequence"/>
</dbReference>
<evidence type="ECO:0000313" key="7">
    <source>
        <dbReference type="EMBL" id="OBQ66897.1"/>
    </source>
</evidence>